<dbReference type="RefSeq" id="WP_120748026.1">
    <property type="nucleotide sequence ID" value="NZ_RBAH01000009.1"/>
</dbReference>
<protein>
    <submittedName>
        <fullName evidence="1">Uncharacterized protein</fullName>
    </submittedName>
</protein>
<keyword evidence="2" id="KW-1185">Reference proteome</keyword>
<dbReference type="AlphaFoldDB" id="A0A3B0CGI3"/>
<evidence type="ECO:0000313" key="1">
    <source>
        <dbReference type="EMBL" id="RKN84290.1"/>
    </source>
</evidence>
<dbReference type="Proteomes" id="UP000282311">
    <property type="component" value="Unassembled WGS sequence"/>
</dbReference>
<sequence>MMVVKWFLGASQLKRNREFRYYRLAGLASWLRGSATSFISPDALFYRAILGHNGTFDSFIAPDCSAPPAIAELPLPLPLYRHQAAAADSLPHDQRKRPVPQ</sequence>
<name>A0A3B0CGI3_9BACL</name>
<accession>A0A3B0CGI3</accession>
<comment type="caution">
    <text evidence="1">The sequence shown here is derived from an EMBL/GenBank/DDBJ whole genome shotgun (WGS) entry which is preliminary data.</text>
</comment>
<proteinExistence type="predicted"/>
<dbReference type="EMBL" id="RBAH01000009">
    <property type="protein sequence ID" value="RKN84290.1"/>
    <property type="molecule type" value="Genomic_DNA"/>
</dbReference>
<evidence type="ECO:0000313" key="2">
    <source>
        <dbReference type="Proteomes" id="UP000282311"/>
    </source>
</evidence>
<organism evidence="1 2">
    <name type="scientific">Paenibacillus ginsengarvi</name>
    <dbReference type="NCBI Taxonomy" id="400777"/>
    <lineage>
        <taxon>Bacteria</taxon>
        <taxon>Bacillati</taxon>
        <taxon>Bacillota</taxon>
        <taxon>Bacilli</taxon>
        <taxon>Bacillales</taxon>
        <taxon>Paenibacillaceae</taxon>
        <taxon>Paenibacillus</taxon>
    </lineage>
</organism>
<reference evidence="1 2" key="1">
    <citation type="journal article" date="2007" name="Int. J. Syst. Evol. Microbiol.">
        <title>Paenibacillus ginsengarvi sp. nov., isolated from soil from ginseng cultivation.</title>
        <authorList>
            <person name="Yoon M.H."/>
            <person name="Ten L.N."/>
            <person name="Im W.T."/>
        </authorList>
    </citation>
    <scope>NUCLEOTIDE SEQUENCE [LARGE SCALE GENOMIC DNA]</scope>
    <source>
        <strain evidence="1 2">KCTC 13059</strain>
    </source>
</reference>
<gene>
    <name evidence="1" type="ORF">D7M11_14935</name>
</gene>